<dbReference type="InterPro" id="IPR013108">
    <property type="entry name" value="Amidohydro_3"/>
</dbReference>
<dbReference type="Gene3D" id="3.20.20.140">
    <property type="entry name" value="Metal-dependent hydrolases"/>
    <property type="match status" value="1"/>
</dbReference>
<dbReference type="SUPFAM" id="SSF51556">
    <property type="entry name" value="Metallo-dependent hydrolases"/>
    <property type="match status" value="1"/>
</dbReference>
<dbReference type="EMBL" id="KL197728">
    <property type="protein sequence ID" value="KDQ54470.1"/>
    <property type="molecule type" value="Genomic_DNA"/>
</dbReference>
<reference evidence="3" key="1">
    <citation type="journal article" date="2014" name="Proc. Natl. Acad. Sci. U.S.A.">
        <title>Extensive sampling of basidiomycete genomes demonstrates inadequacy of the white-rot/brown-rot paradigm for wood decay fungi.</title>
        <authorList>
            <person name="Riley R."/>
            <person name="Salamov A.A."/>
            <person name="Brown D.W."/>
            <person name="Nagy L.G."/>
            <person name="Floudas D."/>
            <person name="Held B.W."/>
            <person name="Levasseur A."/>
            <person name="Lombard V."/>
            <person name="Morin E."/>
            <person name="Otillar R."/>
            <person name="Lindquist E.A."/>
            <person name="Sun H."/>
            <person name="LaButti K.M."/>
            <person name="Schmutz J."/>
            <person name="Jabbour D."/>
            <person name="Luo H."/>
            <person name="Baker S.E."/>
            <person name="Pisabarro A.G."/>
            <person name="Walton J.D."/>
            <person name="Blanchette R.A."/>
            <person name="Henrissat B."/>
            <person name="Martin F."/>
            <person name="Cullen D."/>
            <person name="Hibbett D.S."/>
            <person name="Grigoriev I.V."/>
        </authorList>
    </citation>
    <scope>NUCLEOTIDE SEQUENCE [LARGE SCALE GENOMIC DNA]</scope>
    <source>
        <strain evidence="3">MUCL 33604</strain>
    </source>
</reference>
<evidence type="ECO:0000313" key="2">
    <source>
        <dbReference type="EMBL" id="KDQ54470.1"/>
    </source>
</evidence>
<dbReference type="Gene3D" id="2.30.40.10">
    <property type="entry name" value="Urease, subunit C, domain 1"/>
    <property type="match status" value="1"/>
</dbReference>
<proteinExistence type="predicted"/>
<dbReference type="Pfam" id="PF07969">
    <property type="entry name" value="Amidohydro_3"/>
    <property type="match status" value="1"/>
</dbReference>
<organism evidence="2 3">
    <name type="scientific">Jaapia argillacea MUCL 33604</name>
    <dbReference type="NCBI Taxonomy" id="933084"/>
    <lineage>
        <taxon>Eukaryota</taxon>
        <taxon>Fungi</taxon>
        <taxon>Dikarya</taxon>
        <taxon>Basidiomycota</taxon>
        <taxon>Agaricomycotina</taxon>
        <taxon>Agaricomycetes</taxon>
        <taxon>Agaricomycetidae</taxon>
        <taxon>Jaapiales</taxon>
        <taxon>Jaapiaceae</taxon>
        <taxon>Jaapia</taxon>
    </lineage>
</organism>
<dbReference type="InterPro" id="IPR011059">
    <property type="entry name" value="Metal-dep_hydrolase_composite"/>
</dbReference>
<dbReference type="OrthoDB" id="3501663at2759"/>
<keyword evidence="3" id="KW-1185">Reference proteome</keyword>
<dbReference type="AlphaFoldDB" id="A0A067PKW5"/>
<dbReference type="InterPro" id="IPR033932">
    <property type="entry name" value="YtcJ-like"/>
</dbReference>
<dbReference type="STRING" id="933084.A0A067PKW5"/>
<dbReference type="SUPFAM" id="SSF51338">
    <property type="entry name" value="Composite domain of metallo-dependent hydrolases"/>
    <property type="match status" value="1"/>
</dbReference>
<gene>
    <name evidence="2" type="ORF">JAAARDRAFT_38139</name>
</gene>
<protein>
    <recommendedName>
        <fullName evidence="1">Amidohydrolase 3 domain-containing protein</fullName>
    </recommendedName>
</protein>
<evidence type="ECO:0000313" key="3">
    <source>
        <dbReference type="Proteomes" id="UP000027265"/>
    </source>
</evidence>
<dbReference type="Proteomes" id="UP000027265">
    <property type="component" value="Unassembled WGS sequence"/>
</dbReference>
<name>A0A067PKW5_9AGAM</name>
<dbReference type="CDD" id="cd01300">
    <property type="entry name" value="YtcJ_like"/>
    <property type="match status" value="1"/>
</dbReference>
<accession>A0A067PKW5</accession>
<evidence type="ECO:0000259" key="1">
    <source>
        <dbReference type="Pfam" id="PF07969"/>
    </source>
</evidence>
<dbReference type="GO" id="GO:0016810">
    <property type="term" value="F:hydrolase activity, acting on carbon-nitrogen (but not peptide) bonds"/>
    <property type="evidence" value="ECO:0007669"/>
    <property type="project" value="InterPro"/>
</dbReference>
<dbReference type="PANTHER" id="PTHR22642">
    <property type="entry name" value="IMIDAZOLONEPROPIONASE"/>
    <property type="match status" value="1"/>
</dbReference>
<dbReference type="InParanoid" id="A0A067PKW5"/>
<dbReference type="InterPro" id="IPR032466">
    <property type="entry name" value="Metal_Hydrolase"/>
</dbReference>
<dbReference type="Gene3D" id="3.10.310.70">
    <property type="match status" value="1"/>
</dbReference>
<sequence length="610" mass="66514">MDEKQPLLPPSPNPATRWTLFAAVLVSVLVIWLTRTDDVPGTYAVCSKTGVYTVHEGKAKVDCLLVAGDTIVQIGTRKEILDAAHSLSRNKLTVFDLQPGNIVVPGLADSHAHLLEYGFTQNLPLGDATSIKEIISRLESYILSHPDILNDNSTWIQAWGWDQNKWEDLNGGFPTASDLTSPLLNSRPISLSRIDGHASWVSPRVLEIMKEQHRIPPPGKVVPGGQVIRDSDGNPTGIFVDSAQNLIPLPPRTYKQMKEWWDVAMRDALSVGLTSVHDAGLGEAEGEFYKRMAEEGNMPIRVYGMTTLSPSGSVLSPRLINWGKHGRLNIRSVKMFFDGALGSWGAALLSPYTDKPDTSGILIVDPKKMRKDVRKVWGEGWQVNIHCIGDKANKLALDIFEELLSPPPSWWDIGSFLGGGTSGSGNASERRPRIEHAQIMRVEDLGRIGRLGVIASVQPTHATSDMWYAEDRLGAERIKGAYAYQTLLQNSPNTVLPLGSDFPVEGINPLLGFYAAVARLDGNGQSPHGPGGWYSNQSLTRSQALKGMTLDAAYASFAENEIGSLTPGKKADFVVLDRDIMDEEVVRVGGVLEGKVRATVVDGRVAFGGF</sequence>
<dbReference type="HOGENOM" id="CLU_009942_1_1_1"/>
<feature type="domain" description="Amidohydrolase 3" evidence="1">
    <location>
        <begin position="96"/>
        <end position="606"/>
    </location>
</feature>
<dbReference type="PANTHER" id="PTHR22642:SF2">
    <property type="entry name" value="PROTEIN LONG AFTER FAR-RED 3"/>
    <property type="match status" value="1"/>
</dbReference>